<accession>A0A6C0EHX7</accession>
<dbReference type="EMBL" id="MN738864">
    <property type="protein sequence ID" value="QHT28786.1"/>
    <property type="molecule type" value="Genomic_DNA"/>
</dbReference>
<sequence length="581" mass="67099">MSMNHIVIDYNIINKRNYVRIVPINSSTDYNIEINKLYTDINTNICDNIHYNCAEWYDRLILDLKYKKFNAFRLDMKYSGLFELVSNPIKNNTNSTVDYDKYVLELNTFVKQKLITYVDDNGDDNLTSLLENKLTNSHLVVENIRNITDSQPTPGDADLDTNKKYNPDLLFEVEHIELTFNSIEQNKDLKYILTNEHILAFLYYLSTILFKDDVFDEWFLKPTGEPLNYQKNEFGITLNEPTLSKPQYRYLFDALNIDIDSYLEIYKNTKNPLLGEQDLDTMTNYKEFTSPDSFSLERDMENQCGFSAGSNLLVFANMPKCNIPTPYATMAYIPNPSNNTTWGEYTQPTTDSTPIFLDTLEKSAKMPVTSEIKSPKTSTIIKNNITNVTLLYNETIKYFNEFEEVSKIVLKTDLGKTLYERVYADISNNSLDVINTLYDLDNIRELVNNWSTLQNRPDIPDIPTKRPVTSIDTKITPDTPRVTPREAPKVTPAKPHTLIHKGIPKVTPPKTSFNDLDNIPQILNNFHSRSRALPNYDLRSAPEVTHDTPKVTPTKPHTPIHEEIELTVETYVPERSELRLH</sequence>
<evidence type="ECO:0000256" key="1">
    <source>
        <dbReference type="SAM" id="MobiDB-lite"/>
    </source>
</evidence>
<name>A0A6C0EHX7_9ZZZZ</name>
<evidence type="ECO:0000313" key="2">
    <source>
        <dbReference type="EMBL" id="QHT28786.1"/>
    </source>
</evidence>
<protein>
    <submittedName>
        <fullName evidence="2">Uncharacterized protein</fullName>
    </submittedName>
</protein>
<dbReference type="AlphaFoldDB" id="A0A6C0EHX7"/>
<feature type="region of interest" description="Disordered" evidence="1">
    <location>
        <begin position="461"/>
        <end position="492"/>
    </location>
</feature>
<proteinExistence type="predicted"/>
<reference evidence="2" key="1">
    <citation type="journal article" date="2020" name="Nature">
        <title>Giant virus diversity and host interactions through global metagenomics.</title>
        <authorList>
            <person name="Schulz F."/>
            <person name="Roux S."/>
            <person name="Paez-Espino D."/>
            <person name="Jungbluth S."/>
            <person name="Walsh D.A."/>
            <person name="Denef V.J."/>
            <person name="McMahon K.D."/>
            <person name="Konstantinidis K.T."/>
            <person name="Eloe-Fadrosh E.A."/>
            <person name="Kyrpides N.C."/>
            <person name="Woyke T."/>
        </authorList>
    </citation>
    <scope>NUCLEOTIDE SEQUENCE</scope>
    <source>
        <strain evidence="2">GVMAG-M-3300001351-8</strain>
    </source>
</reference>
<organism evidence="2">
    <name type="scientific">viral metagenome</name>
    <dbReference type="NCBI Taxonomy" id="1070528"/>
    <lineage>
        <taxon>unclassified sequences</taxon>
        <taxon>metagenomes</taxon>
        <taxon>organismal metagenomes</taxon>
    </lineage>
</organism>